<keyword evidence="2" id="KW-1185">Reference proteome</keyword>
<dbReference type="Proteomes" id="UP000004221">
    <property type="component" value="Unassembled WGS sequence"/>
</dbReference>
<proteinExistence type="predicted"/>
<accession>I4EHI2</accession>
<sequence>MVRSSYRRPIQYASRYTWSSTADGYPRRFRAIITIGGTGEPVRRNSLNRTAGMVWAVAMKERIRPDGTVPNMMRRSRWWTPKKLPAITSPELSPI</sequence>
<dbReference type="EMBL" id="CAGS01000238">
    <property type="protein sequence ID" value="CCF84144.1"/>
    <property type="molecule type" value="Genomic_DNA"/>
</dbReference>
<gene>
    <name evidence="1" type="ORF">NITHO_3120006</name>
</gene>
<evidence type="ECO:0000313" key="2">
    <source>
        <dbReference type="Proteomes" id="UP000004221"/>
    </source>
</evidence>
<comment type="caution">
    <text evidence="1">The sequence shown here is derived from an EMBL/GenBank/DDBJ whole genome shotgun (WGS) entry which is preliminary data.</text>
</comment>
<dbReference type="AlphaFoldDB" id="I4EHI2"/>
<name>I4EHI2_9BACT</name>
<reference evidence="1 2" key="1">
    <citation type="journal article" date="2012" name="ISME J.">
        <title>Nitrification expanded: discovery, physiology and genomics of a nitrite-oxidizing bacterium from the phylum Chloroflexi.</title>
        <authorList>
            <person name="Sorokin D.Y."/>
            <person name="Lucker S."/>
            <person name="Vejmelkova D."/>
            <person name="Kostrikina N.A."/>
            <person name="Kleerebezem R."/>
            <person name="Rijpstra W.I."/>
            <person name="Damste J.S."/>
            <person name="Le Paslier D."/>
            <person name="Muyzer G."/>
            <person name="Wagner M."/>
            <person name="van Loosdrecht M.C."/>
            <person name="Daims H."/>
        </authorList>
    </citation>
    <scope>NUCLEOTIDE SEQUENCE [LARGE SCALE GENOMIC DNA]</scope>
    <source>
        <strain evidence="2">none</strain>
    </source>
</reference>
<organism evidence="1 2">
    <name type="scientific">Nitrolancea hollandica Lb</name>
    <dbReference type="NCBI Taxonomy" id="1129897"/>
    <lineage>
        <taxon>Bacteria</taxon>
        <taxon>Pseudomonadati</taxon>
        <taxon>Thermomicrobiota</taxon>
        <taxon>Thermomicrobia</taxon>
        <taxon>Sphaerobacterales</taxon>
        <taxon>Sphaerobacterineae</taxon>
        <taxon>Sphaerobacteraceae</taxon>
        <taxon>Nitrolancea</taxon>
    </lineage>
</organism>
<evidence type="ECO:0000313" key="1">
    <source>
        <dbReference type="EMBL" id="CCF84144.1"/>
    </source>
</evidence>
<protein>
    <submittedName>
        <fullName evidence="1">Uncharacterized protein</fullName>
    </submittedName>
</protein>